<reference evidence="11" key="2">
    <citation type="submission" date="2025-08" db="UniProtKB">
        <authorList>
            <consortium name="Ensembl"/>
        </authorList>
    </citation>
    <scope>IDENTIFICATION</scope>
</reference>
<organism evidence="11 12">
    <name type="scientific">Ciona savignyi</name>
    <name type="common">Pacific transparent sea squirt</name>
    <dbReference type="NCBI Taxonomy" id="51511"/>
    <lineage>
        <taxon>Eukaryota</taxon>
        <taxon>Metazoa</taxon>
        <taxon>Chordata</taxon>
        <taxon>Tunicata</taxon>
        <taxon>Ascidiacea</taxon>
        <taxon>Phlebobranchia</taxon>
        <taxon>Cionidae</taxon>
        <taxon>Ciona</taxon>
    </lineage>
</organism>
<dbReference type="Gene3D" id="2.30.29.30">
    <property type="entry name" value="Pleckstrin-homology domain (PH domain)/Phosphotyrosine-binding domain (PTB)"/>
    <property type="match status" value="1"/>
</dbReference>
<keyword evidence="12" id="KW-1185">Reference proteome</keyword>
<dbReference type="InterPro" id="IPR010569">
    <property type="entry name" value="Myotubularin-like_Pase_dom"/>
</dbReference>
<dbReference type="GO" id="GO:0046856">
    <property type="term" value="P:phosphatidylinositol dephosphorylation"/>
    <property type="evidence" value="ECO:0007669"/>
    <property type="project" value="TreeGrafter"/>
</dbReference>
<dbReference type="GO" id="GO:0004438">
    <property type="term" value="F:phosphatidylinositol-3-phosphate phosphatase activity"/>
    <property type="evidence" value="ECO:0007669"/>
    <property type="project" value="TreeGrafter"/>
</dbReference>
<feature type="active site" description="Phosphocysteine intermediate" evidence="7">
    <location>
        <position position="334"/>
    </location>
</feature>
<dbReference type="GeneTree" id="ENSGT00940000162717"/>
<sequence>MEFIKTPKVENVRLVEQNTRNSIEGTLYLTASHLIFIDTFKNETWLVHTHIHSIDKPSMVQGGCALKLRCKTFQVLVFFISQERDCHDLYSSLLKLSKPETVEDLYAFSFNPRSTQLQQQEGWDLFTLNNHFLQMGLPTRYWKISRINNEFGLCETYPKVLCVPSLATPALMMGSAAFRSKRRLPVLSYLHKNGAVIVRCSQPMAGLNSRSIEDEAYVDLIRRSKAGNQDFMYIVDTRPMINAVANRAQGKGYENTDFYENIKYLFLGIDNIHVMRTSLNKLLEACEDTSCTMSNWLEAVNSSGWLRHVHNVLQVSRFIAQAVEVEGRSVLVHCSDGWDRTAQTCALASIMLNSHYRTIDGFLGIVQKEWLHFGHKFTDRCGHIDGDSREMSPVFTQFIDAVWQLMRLYPSAFQFNETLLFDLHDHVFSCQFGTFLGNCAKERQEYSLPARTYSLWGWMMKRHESYTNPLYKANVEQQESLFPPTTPHFVRFWVKMYNRHNKGLLPRQDISPSVTNFNSITEGLKNKVMELKRQKQQLQV</sequence>
<reference evidence="11" key="3">
    <citation type="submission" date="2025-09" db="UniProtKB">
        <authorList>
            <consortium name="Ensembl"/>
        </authorList>
    </citation>
    <scope>IDENTIFICATION</scope>
</reference>
<dbReference type="PROSITE" id="PS51339">
    <property type="entry name" value="PPASE_MYOTUBULARIN"/>
    <property type="match status" value="1"/>
</dbReference>
<feature type="binding site" evidence="8">
    <location>
        <begin position="334"/>
        <end position="340"/>
    </location>
    <ligand>
        <name>substrate</name>
    </ligand>
</feature>
<accession>H2YV90</accession>
<evidence type="ECO:0000259" key="10">
    <source>
        <dbReference type="PROSITE" id="PS51339"/>
    </source>
</evidence>
<dbReference type="Gene3D" id="3.90.190.10">
    <property type="entry name" value="Protein tyrosine phosphatase superfamily"/>
    <property type="match status" value="1"/>
</dbReference>
<dbReference type="InterPro" id="IPR000387">
    <property type="entry name" value="Tyr_Pase_dom"/>
</dbReference>
<dbReference type="AlphaFoldDB" id="H2YV90"/>
<proteinExistence type="inferred from homology"/>
<dbReference type="Pfam" id="PF06602">
    <property type="entry name" value="Myotub-related"/>
    <property type="match status" value="1"/>
</dbReference>
<dbReference type="FunFam" id="2.30.29.30:FF:000135">
    <property type="entry name" value="Myotubularin related protein 6"/>
    <property type="match status" value="1"/>
</dbReference>
<dbReference type="Pfam" id="PF21098">
    <property type="entry name" value="PH-GRAM_MTMR6-like"/>
    <property type="match status" value="1"/>
</dbReference>
<dbReference type="PANTHER" id="PTHR10807">
    <property type="entry name" value="MYOTUBULARIN-RELATED"/>
    <property type="match status" value="1"/>
</dbReference>
<dbReference type="SUPFAM" id="SSF52799">
    <property type="entry name" value="(Phosphotyrosine protein) phosphatases II"/>
    <property type="match status" value="1"/>
</dbReference>
<dbReference type="GO" id="GO:0012505">
    <property type="term" value="C:endomembrane system"/>
    <property type="evidence" value="ECO:0007669"/>
    <property type="project" value="UniProtKB-SubCell"/>
</dbReference>
<name>H2YV90_CIOSA</name>
<dbReference type="Ensembl" id="ENSCSAVT00000009367.1">
    <property type="protein sequence ID" value="ENSCSAVP00000009250.1"/>
    <property type="gene ID" value="ENSCSAVG00000005453.1"/>
</dbReference>
<evidence type="ECO:0000256" key="3">
    <source>
        <dbReference type="ARBA" id="ARBA00007471"/>
    </source>
</evidence>
<protein>
    <submittedName>
        <fullName evidence="11">Uncharacterized protein</fullName>
    </submittedName>
</protein>
<feature type="domain" description="Tyrosine specific protein phosphatases" evidence="9">
    <location>
        <begin position="310"/>
        <end position="360"/>
    </location>
</feature>
<dbReference type="InterPro" id="IPR048994">
    <property type="entry name" value="PH-GRAM_MTMR6-9"/>
</dbReference>
<dbReference type="HOGENOM" id="CLU_001839_3_2_1"/>
<comment type="subcellular location">
    <subcellularLocation>
        <location evidence="2">Cytoplasm</location>
    </subcellularLocation>
    <subcellularLocation>
        <location evidence="1">Endomembrane system</location>
        <topology evidence="1">Peripheral membrane protein</topology>
    </subcellularLocation>
</comment>
<dbReference type="InParanoid" id="H2YV90"/>
<evidence type="ECO:0000256" key="2">
    <source>
        <dbReference type="ARBA" id="ARBA00004496"/>
    </source>
</evidence>
<evidence type="ECO:0000256" key="1">
    <source>
        <dbReference type="ARBA" id="ARBA00004184"/>
    </source>
</evidence>
<feature type="binding site" evidence="8">
    <location>
        <begin position="271"/>
        <end position="272"/>
    </location>
    <ligand>
        <name>substrate</name>
    </ligand>
</feature>
<dbReference type="PROSITE" id="PS00383">
    <property type="entry name" value="TYR_PHOSPHATASE_1"/>
    <property type="match status" value="1"/>
</dbReference>
<dbReference type="eggNOG" id="KOG1089">
    <property type="taxonomic scope" value="Eukaryota"/>
</dbReference>
<dbReference type="InterPro" id="IPR030564">
    <property type="entry name" value="Myotubularin"/>
</dbReference>
<dbReference type="PROSITE" id="PS50056">
    <property type="entry name" value="TYR_PHOSPHATASE_2"/>
    <property type="match status" value="1"/>
</dbReference>
<dbReference type="InterPro" id="IPR003595">
    <property type="entry name" value="Tyr_Pase_cat"/>
</dbReference>
<dbReference type="Proteomes" id="UP000007875">
    <property type="component" value="Unassembled WGS sequence"/>
</dbReference>
<evidence type="ECO:0000256" key="7">
    <source>
        <dbReference type="PIRSR" id="PIRSR630564-1"/>
    </source>
</evidence>
<dbReference type="OMA" id="QWQHTDV"/>
<evidence type="ECO:0000256" key="6">
    <source>
        <dbReference type="ARBA" id="ARBA00023098"/>
    </source>
</evidence>
<dbReference type="InterPro" id="IPR011993">
    <property type="entry name" value="PH-like_dom_sf"/>
</dbReference>
<evidence type="ECO:0000313" key="12">
    <source>
        <dbReference type="Proteomes" id="UP000007875"/>
    </source>
</evidence>
<reference evidence="12" key="1">
    <citation type="submission" date="2003-08" db="EMBL/GenBank/DDBJ databases">
        <authorList>
            <person name="Birren B."/>
            <person name="Nusbaum C."/>
            <person name="Abebe A."/>
            <person name="Abouelleil A."/>
            <person name="Adekoya E."/>
            <person name="Ait-zahra M."/>
            <person name="Allen N."/>
            <person name="Allen T."/>
            <person name="An P."/>
            <person name="Anderson M."/>
            <person name="Anderson S."/>
            <person name="Arachchi H."/>
            <person name="Armbruster J."/>
            <person name="Bachantsang P."/>
            <person name="Baldwin J."/>
            <person name="Barry A."/>
            <person name="Bayul T."/>
            <person name="Blitshsteyn B."/>
            <person name="Bloom T."/>
            <person name="Blye J."/>
            <person name="Boguslavskiy L."/>
            <person name="Borowsky M."/>
            <person name="Boukhgalter B."/>
            <person name="Brunache A."/>
            <person name="Butler J."/>
            <person name="Calixte N."/>
            <person name="Calvo S."/>
            <person name="Camarata J."/>
            <person name="Campo K."/>
            <person name="Chang J."/>
            <person name="Cheshatsang Y."/>
            <person name="Citroen M."/>
            <person name="Collymore A."/>
            <person name="Considine T."/>
            <person name="Cook A."/>
            <person name="Cooke P."/>
            <person name="Corum B."/>
            <person name="Cuomo C."/>
            <person name="David R."/>
            <person name="Dawoe T."/>
            <person name="Degray S."/>
            <person name="Dodge S."/>
            <person name="Dooley K."/>
            <person name="Dorje P."/>
            <person name="Dorjee K."/>
            <person name="Dorris L."/>
            <person name="Duffey N."/>
            <person name="Dupes A."/>
            <person name="Elkins T."/>
            <person name="Engels R."/>
            <person name="Erickson J."/>
            <person name="Farina A."/>
            <person name="Faro S."/>
            <person name="Ferreira P."/>
            <person name="Fischer H."/>
            <person name="Fitzgerald M."/>
            <person name="Foley K."/>
            <person name="Gage D."/>
            <person name="Galagan J."/>
            <person name="Gearin G."/>
            <person name="Gnerre S."/>
            <person name="Gnirke A."/>
            <person name="Goyette A."/>
            <person name="Graham J."/>
            <person name="Grandbois E."/>
            <person name="Gyaltsen K."/>
            <person name="Hafez N."/>
            <person name="Hagopian D."/>
            <person name="Hagos B."/>
            <person name="Hall J."/>
            <person name="Hatcher B."/>
            <person name="Heller A."/>
            <person name="Higgins H."/>
            <person name="Honan T."/>
            <person name="Horn A."/>
            <person name="Houde N."/>
            <person name="Hughes L."/>
            <person name="Hulme W."/>
            <person name="Husby E."/>
            <person name="Iliev I."/>
            <person name="Jaffe D."/>
            <person name="Jones C."/>
            <person name="Kamal M."/>
            <person name="Kamat A."/>
            <person name="Kamvysselis M."/>
            <person name="Karlsson E."/>
            <person name="Kells C."/>
            <person name="Kieu A."/>
            <person name="Kisner P."/>
            <person name="Kodira C."/>
            <person name="Kulbokas E."/>
            <person name="Labutti K."/>
            <person name="Lama D."/>
            <person name="Landers T."/>
            <person name="Leger J."/>
            <person name="Levine S."/>
            <person name="Lewis D."/>
            <person name="Lewis T."/>
            <person name="Lindblad-toh K."/>
            <person name="Liu X."/>
            <person name="Lokyitsang T."/>
            <person name="Lokyitsang Y."/>
            <person name="Lucien O."/>
            <person name="Lui A."/>
            <person name="Ma L.J."/>
            <person name="Mabbitt R."/>
            <person name="Macdonald J."/>
            <person name="Maclean C."/>
            <person name="Major J."/>
            <person name="Manning J."/>
            <person name="Marabella R."/>
            <person name="Maru K."/>
            <person name="Matthews C."/>
            <person name="Mauceli E."/>
            <person name="Mccarthy M."/>
            <person name="Mcdonough S."/>
            <person name="Mcghee T."/>
            <person name="Meldrim J."/>
            <person name="Meneus L."/>
            <person name="Mesirov J."/>
            <person name="Mihalev A."/>
            <person name="Mihova T."/>
            <person name="Mikkelsen T."/>
            <person name="Mlenga V."/>
            <person name="Moru K."/>
            <person name="Mozes J."/>
            <person name="Mulrain L."/>
            <person name="Munson G."/>
            <person name="Naylor J."/>
            <person name="Newes C."/>
            <person name="Nguyen C."/>
            <person name="Nguyen N."/>
            <person name="Nguyen T."/>
            <person name="Nicol R."/>
            <person name="Nielsen C."/>
            <person name="Nizzari M."/>
            <person name="Norbu C."/>
            <person name="Norbu N."/>
            <person name="O'donnell P."/>
            <person name="Okoawo O."/>
            <person name="O'leary S."/>
            <person name="Omotosho B."/>
            <person name="O'neill K."/>
            <person name="Osman S."/>
            <person name="Parker S."/>
            <person name="Perrin D."/>
            <person name="Phunkhang P."/>
            <person name="Piqani B."/>
            <person name="Purcell S."/>
            <person name="Rachupka T."/>
            <person name="Ramasamy U."/>
            <person name="Rameau R."/>
            <person name="Ray V."/>
            <person name="Raymond C."/>
            <person name="Retta R."/>
            <person name="Richardson S."/>
            <person name="Rise C."/>
            <person name="Rodriguez J."/>
            <person name="Rogers J."/>
            <person name="Rogov P."/>
            <person name="Rutman M."/>
            <person name="Schupbach R."/>
            <person name="Seaman C."/>
            <person name="Settipalli S."/>
            <person name="Sharpe T."/>
            <person name="Sheridan J."/>
            <person name="Sherpa N."/>
            <person name="Shi J."/>
            <person name="Smirnov S."/>
            <person name="Smith C."/>
            <person name="Sougnez C."/>
            <person name="Spencer B."/>
            <person name="Stalker J."/>
            <person name="Stange-thomann N."/>
            <person name="Stavropoulos S."/>
            <person name="Stetson K."/>
            <person name="Stone C."/>
            <person name="Stone S."/>
            <person name="Stubbs M."/>
            <person name="Talamas J."/>
            <person name="Tchuinga P."/>
            <person name="Tenzing P."/>
            <person name="Tesfaye S."/>
            <person name="Theodore J."/>
            <person name="Thoulutsang Y."/>
            <person name="Topham K."/>
            <person name="Towey S."/>
            <person name="Tsamla T."/>
            <person name="Tsomo N."/>
            <person name="Vallee D."/>
            <person name="Vassiliev H."/>
            <person name="Venkataraman V."/>
            <person name="Vinson J."/>
            <person name="Vo A."/>
            <person name="Wade C."/>
            <person name="Wang S."/>
            <person name="Wangchuk T."/>
            <person name="Wangdi T."/>
            <person name="Whittaker C."/>
            <person name="Wilkinson J."/>
            <person name="Wu Y."/>
            <person name="Wyman D."/>
            <person name="Yadav S."/>
            <person name="Yang S."/>
            <person name="Yang X."/>
            <person name="Yeager S."/>
            <person name="Yee E."/>
            <person name="Young G."/>
            <person name="Zainoun J."/>
            <person name="Zembeck L."/>
            <person name="Zimmer A."/>
            <person name="Zody M."/>
            <person name="Lander E."/>
        </authorList>
    </citation>
    <scope>NUCLEOTIDE SEQUENCE [LARGE SCALE GENOMIC DNA]</scope>
</reference>
<evidence type="ECO:0000256" key="8">
    <source>
        <dbReference type="PIRSR" id="PIRSR630564-2"/>
    </source>
</evidence>
<feature type="domain" description="Myotubularin phosphatase" evidence="10">
    <location>
        <begin position="122"/>
        <end position="497"/>
    </location>
</feature>
<keyword evidence="5" id="KW-0378">Hydrolase</keyword>
<dbReference type="STRING" id="51511.ENSCSAVP00000009250"/>
<evidence type="ECO:0000259" key="9">
    <source>
        <dbReference type="PROSITE" id="PS50056"/>
    </source>
</evidence>
<keyword evidence="6" id="KW-0443">Lipid metabolism</keyword>
<dbReference type="PANTHER" id="PTHR10807:SF8">
    <property type="entry name" value="PHOSPHATIDYLINOSITOL-3-PHOSPHATE PHOSPHATASE"/>
    <property type="match status" value="1"/>
</dbReference>
<keyword evidence="4" id="KW-0963">Cytoplasm</keyword>
<evidence type="ECO:0000256" key="5">
    <source>
        <dbReference type="ARBA" id="ARBA00022801"/>
    </source>
</evidence>
<dbReference type="SMART" id="SM00404">
    <property type="entry name" value="PTPc_motif"/>
    <property type="match status" value="1"/>
</dbReference>
<evidence type="ECO:0000313" key="11">
    <source>
        <dbReference type="Ensembl" id="ENSCSAVP00000009250.1"/>
    </source>
</evidence>
<evidence type="ECO:0000256" key="4">
    <source>
        <dbReference type="ARBA" id="ARBA00022490"/>
    </source>
</evidence>
<dbReference type="GO" id="GO:0005737">
    <property type="term" value="C:cytoplasm"/>
    <property type="evidence" value="ECO:0007669"/>
    <property type="project" value="UniProtKB-SubCell"/>
</dbReference>
<dbReference type="InterPro" id="IPR029021">
    <property type="entry name" value="Prot-tyrosine_phosphatase-like"/>
</dbReference>
<comment type="similarity">
    <text evidence="3">Belongs to the protein-tyrosine phosphatase family. Non-receptor class myotubularin subfamily.</text>
</comment>
<dbReference type="SUPFAM" id="SSF50729">
    <property type="entry name" value="PH domain-like"/>
    <property type="match status" value="1"/>
</dbReference>
<dbReference type="InterPro" id="IPR016130">
    <property type="entry name" value="Tyr_Pase_AS"/>
</dbReference>
<dbReference type="GO" id="GO:0106018">
    <property type="term" value="F:phosphatidylinositol-3,5-bisphosphate phosphatase activity"/>
    <property type="evidence" value="ECO:0007669"/>
    <property type="project" value="TreeGrafter"/>
</dbReference>